<comment type="caution">
    <text evidence="1">The sequence shown here is derived from an EMBL/GenBank/DDBJ whole genome shotgun (WGS) entry which is preliminary data.</text>
</comment>
<dbReference type="SUPFAM" id="SSF109998">
    <property type="entry name" value="Triger factor/SurA peptide-binding domain-like"/>
    <property type="match status" value="1"/>
</dbReference>
<dbReference type="Proteomes" id="UP000295499">
    <property type="component" value="Unassembled WGS sequence"/>
</dbReference>
<sequence>MIRKLLIIITLFTLYGVLYLKINLKSDDIVIEVGDYKITKYELDVRFKRYYDEYYSKNNCPPLNIEYKKWFARLINNSYILADAHKNNLYEDSTTKQAITYLERRMVNQSFGLYYEKKIASKIPIDEKEIENLYLERKYKYNIDLLVLPDRRSLKALDFDYIKENGFDSNLIKRSVPNSMVMNNAILCFPNSFFSEVERDVRNLKIGTISSPHSTKKGVFIIKLLNIDSAKDLSLKESRQFLKYILRKEEITKAITIDENRILNVANIVFHEGGLSVVLKKIKSKSLPLPQVRLAEYFENGHRKYFFSNQLFTYQKYLPLKPNIHTIGDLKKQISNLIVEDNKYKEAIRNGYLDRRFLTSKKIFSDNLIFKTYLENLIKDKTRKQIEHRNPNIDTSAILTRTIANLKLKYKLKLTLQPDIYYQDQNKSSIAPEEQGHREIFNSN</sequence>
<gene>
    <name evidence="1" type="ORF">CLV32_4001</name>
</gene>
<proteinExistence type="predicted"/>
<dbReference type="RefSeq" id="WP_133558615.1">
    <property type="nucleotide sequence ID" value="NZ_SNWM01000005.1"/>
</dbReference>
<dbReference type="InterPro" id="IPR027304">
    <property type="entry name" value="Trigger_fact/SurA_dom_sf"/>
</dbReference>
<dbReference type="EMBL" id="SNWM01000005">
    <property type="protein sequence ID" value="TDO20241.1"/>
    <property type="molecule type" value="Genomic_DNA"/>
</dbReference>
<accession>A0A4R6IEV6</accession>
<evidence type="ECO:0000313" key="2">
    <source>
        <dbReference type="Proteomes" id="UP000295499"/>
    </source>
</evidence>
<keyword evidence="2" id="KW-1185">Reference proteome</keyword>
<protein>
    <recommendedName>
        <fullName evidence="3">PpiC domain-containing protein</fullName>
    </recommendedName>
</protein>
<evidence type="ECO:0008006" key="3">
    <source>
        <dbReference type="Google" id="ProtNLM"/>
    </source>
</evidence>
<name>A0A4R6IEV6_9SPHI</name>
<reference evidence="1 2" key="1">
    <citation type="submission" date="2019-03" db="EMBL/GenBank/DDBJ databases">
        <title>Genomic Encyclopedia of Archaeal and Bacterial Type Strains, Phase II (KMG-II): from individual species to whole genera.</title>
        <authorList>
            <person name="Goeker M."/>
        </authorList>
    </citation>
    <scope>NUCLEOTIDE SEQUENCE [LARGE SCALE GENOMIC DNA]</scope>
    <source>
        <strain evidence="1 2">DSM 19034</strain>
    </source>
</reference>
<evidence type="ECO:0000313" key="1">
    <source>
        <dbReference type="EMBL" id="TDO20241.1"/>
    </source>
</evidence>
<dbReference type="AlphaFoldDB" id="A0A4R6IEV6"/>
<organism evidence="1 2">
    <name type="scientific">Pedobacter duraquae</name>
    <dbReference type="NCBI Taxonomy" id="425511"/>
    <lineage>
        <taxon>Bacteria</taxon>
        <taxon>Pseudomonadati</taxon>
        <taxon>Bacteroidota</taxon>
        <taxon>Sphingobacteriia</taxon>
        <taxon>Sphingobacteriales</taxon>
        <taxon>Sphingobacteriaceae</taxon>
        <taxon>Pedobacter</taxon>
    </lineage>
</organism>